<proteinExistence type="predicted"/>
<comment type="caution">
    <text evidence="2">The sequence shown here is derived from an EMBL/GenBank/DDBJ whole genome shotgun (WGS) entry which is preliminary data.</text>
</comment>
<dbReference type="AlphaFoldDB" id="A0A4Y2IUU6"/>
<accession>A0A4Y2IUU6</accession>
<evidence type="ECO:0000256" key="1">
    <source>
        <dbReference type="SAM" id="MobiDB-lite"/>
    </source>
</evidence>
<protein>
    <submittedName>
        <fullName evidence="2">Uncharacterized protein</fullName>
    </submittedName>
</protein>
<name>A0A4Y2IUU6_ARAVE</name>
<feature type="region of interest" description="Disordered" evidence="1">
    <location>
        <begin position="1"/>
        <end position="20"/>
    </location>
</feature>
<evidence type="ECO:0000313" key="2">
    <source>
        <dbReference type="EMBL" id="GBM81425.1"/>
    </source>
</evidence>
<keyword evidence="3" id="KW-1185">Reference proteome</keyword>
<dbReference type="Proteomes" id="UP000499080">
    <property type="component" value="Unassembled WGS sequence"/>
</dbReference>
<dbReference type="EMBL" id="BGPR01002946">
    <property type="protein sequence ID" value="GBM81425.1"/>
    <property type="molecule type" value="Genomic_DNA"/>
</dbReference>
<evidence type="ECO:0000313" key="3">
    <source>
        <dbReference type="Proteomes" id="UP000499080"/>
    </source>
</evidence>
<sequence length="137" mass="16080">MLHENRSRSSHGSRSSSTFQSKHTYAHNIELHKYNPATVDIRDITCWRSGEKGHDSFRCNRLLNQAHQYLLQEIYHDFLRIQIINQTLLFRILETQSVTVISHQEATQVQNIQCPMTVVIAPQQQGQWPQERMNLLL</sequence>
<gene>
    <name evidence="2" type="ORF">AVEN_64051_1</name>
</gene>
<reference evidence="2 3" key="1">
    <citation type="journal article" date="2019" name="Sci. Rep.">
        <title>Orb-weaving spider Araneus ventricosus genome elucidates the spidroin gene catalogue.</title>
        <authorList>
            <person name="Kono N."/>
            <person name="Nakamura H."/>
            <person name="Ohtoshi R."/>
            <person name="Moran D.A.P."/>
            <person name="Shinohara A."/>
            <person name="Yoshida Y."/>
            <person name="Fujiwara M."/>
            <person name="Mori M."/>
            <person name="Tomita M."/>
            <person name="Arakawa K."/>
        </authorList>
    </citation>
    <scope>NUCLEOTIDE SEQUENCE [LARGE SCALE GENOMIC DNA]</scope>
</reference>
<organism evidence="2 3">
    <name type="scientific">Araneus ventricosus</name>
    <name type="common">Orbweaver spider</name>
    <name type="synonym">Epeira ventricosa</name>
    <dbReference type="NCBI Taxonomy" id="182803"/>
    <lineage>
        <taxon>Eukaryota</taxon>
        <taxon>Metazoa</taxon>
        <taxon>Ecdysozoa</taxon>
        <taxon>Arthropoda</taxon>
        <taxon>Chelicerata</taxon>
        <taxon>Arachnida</taxon>
        <taxon>Araneae</taxon>
        <taxon>Araneomorphae</taxon>
        <taxon>Entelegynae</taxon>
        <taxon>Araneoidea</taxon>
        <taxon>Araneidae</taxon>
        <taxon>Araneus</taxon>
    </lineage>
</organism>